<feature type="region of interest" description="Disordered" evidence="1">
    <location>
        <begin position="1"/>
        <end position="34"/>
    </location>
</feature>
<keyword evidence="2" id="KW-0812">Transmembrane</keyword>
<evidence type="ECO:0000313" key="4">
    <source>
        <dbReference type="Proteomes" id="UP001153678"/>
    </source>
</evidence>
<evidence type="ECO:0000256" key="2">
    <source>
        <dbReference type="SAM" id="Phobius"/>
    </source>
</evidence>
<dbReference type="OrthoDB" id="10556657at2759"/>
<evidence type="ECO:0000313" key="3">
    <source>
        <dbReference type="EMBL" id="CAI2198068.1"/>
    </source>
</evidence>
<dbReference type="AlphaFoldDB" id="A0A9W4TAD1"/>
<reference evidence="3" key="1">
    <citation type="submission" date="2022-08" db="EMBL/GenBank/DDBJ databases">
        <authorList>
            <person name="Kallberg Y."/>
            <person name="Tangrot J."/>
            <person name="Rosling A."/>
        </authorList>
    </citation>
    <scope>NUCLEOTIDE SEQUENCE</scope>
    <source>
        <strain evidence="3">Wild A</strain>
    </source>
</reference>
<keyword evidence="2" id="KW-0472">Membrane</keyword>
<proteinExistence type="predicted"/>
<comment type="caution">
    <text evidence="3">The sequence shown here is derived from an EMBL/GenBank/DDBJ whole genome shotgun (WGS) entry which is preliminary data.</text>
</comment>
<dbReference type="Proteomes" id="UP001153678">
    <property type="component" value="Unassembled WGS sequence"/>
</dbReference>
<gene>
    <name evidence="3" type="ORF">FWILDA_LOCUS18389</name>
</gene>
<keyword evidence="4" id="KW-1185">Reference proteome</keyword>
<accession>A0A9W4TAD1</accession>
<protein>
    <submittedName>
        <fullName evidence="3">1607_t:CDS:1</fullName>
    </submittedName>
</protein>
<evidence type="ECO:0000256" key="1">
    <source>
        <dbReference type="SAM" id="MobiDB-lite"/>
    </source>
</evidence>
<dbReference type="EMBL" id="CAMKVN010017745">
    <property type="protein sequence ID" value="CAI2198068.1"/>
    <property type="molecule type" value="Genomic_DNA"/>
</dbReference>
<keyword evidence="2" id="KW-1133">Transmembrane helix</keyword>
<sequence length="159" mass="17390">CGKSVANLKFPKSGNPTYPHCNGGYKEKGKQEYERKNAEYQNRWEGLSPEEKLIEVKKEYRYGENVTELATRSAIPPSPTGNDNNFSSASSDIGSESNKQGGKNDDSSKNQRNRGHYQLENNSPENNSTGLIIGGAVAISFVLFATFLVIKGKTQPGKG</sequence>
<feature type="transmembrane region" description="Helical" evidence="2">
    <location>
        <begin position="131"/>
        <end position="150"/>
    </location>
</feature>
<feature type="non-terminal residue" evidence="3">
    <location>
        <position position="159"/>
    </location>
</feature>
<feature type="compositionally biased region" description="Polar residues" evidence="1">
    <location>
        <begin position="80"/>
        <end position="101"/>
    </location>
</feature>
<organism evidence="3 4">
    <name type="scientific">Funneliformis geosporum</name>
    <dbReference type="NCBI Taxonomy" id="1117311"/>
    <lineage>
        <taxon>Eukaryota</taxon>
        <taxon>Fungi</taxon>
        <taxon>Fungi incertae sedis</taxon>
        <taxon>Mucoromycota</taxon>
        <taxon>Glomeromycotina</taxon>
        <taxon>Glomeromycetes</taxon>
        <taxon>Glomerales</taxon>
        <taxon>Glomeraceae</taxon>
        <taxon>Funneliformis</taxon>
    </lineage>
</organism>
<name>A0A9W4TAD1_9GLOM</name>
<feature type="region of interest" description="Disordered" evidence="1">
    <location>
        <begin position="67"/>
        <end position="127"/>
    </location>
</feature>
<feature type="non-terminal residue" evidence="3">
    <location>
        <position position="1"/>
    </location>
</feature>
<feature type="compositionally biased region" description="Basic and acidic residues" evidence="1">
    <location>
        <begin position="25"/>
        <end position="34"/>
    </location>
</feature>